<reference evidence="2 3" key="1">
    <citation type="submission" date="2020-10" db="EMBL/GenBank/DDBJ databases">
        <title>The draft genomes of Cyclamen pathogen Pseudomonas sp.</title>
        <authorList>
            <person name="Fujikawa T."/>
            <person name="Sawada H."/>
        </authorList>
    </citation>
    <scope>NUCLEOTIDE SEQUENCE [LARGE SCALE GENOMIC DNA]</scope>
    <source>
        <strain evidence="2 3">MAFF 301449</strain>
    </source>
</reference>
<dbReference type="RefSeq" id="WP_150762168.1">
    <property type="nucleotide sequence ID" value="NZ_JADDUM010000165.1"/>
</dbReference>
<gene>
    <name evidence="2" type="ORF">IQK56_20085</name>
</gene>
<evidence type="ECO:0000313" key="3">
    <source>
        <dbReference type="Proteomes" id="UP000613075"/>
    </source>
</evidence>
<protein>
    <submittedName>
        <fullName evidence="2">Uncharacterized protein</fullName>
    </submittedName>
</protein>
<proteinExistence type="predicted"/>
<accession>A0ABR9SWJ3</accession>
<comment type="caution">
    <text evidence="2">The sequence shown here is derived from an EMBL/GenBank/DDBJ whole genome shotgun (WGS) entry which is preliminary data.</text>
</comment>
<dbReference type="Proteomes" id="UP000613075">
    <property type="component" value="Unassembled WGS sequence"/>
</dbReference>
<sequence length="182" mass="20526">MQLKLKILLTAILLTTIPLIGSATVPCTFENKGLGGGPSFKFNFSKEECRLVETRNGSVVTLTVQYPEMKLIGARVVDDSVVVLRMSHIDSERYDQNGIIGTREPDRRLGTIDIYDVGSDEMYRFRGKDGEVVFVRNMGNTYLAKRLVAGDVFVFYQYSKNHQDLEYLDATITGFLSQKLVR</sequence>
<feature type="chain" id="PRO_5045125857" evidence="1">
    <location>
        <begin position="24"/>
        <end position="182"/>
    </location>
</feature>
<name>A0ABR9SWJ3_9PSED</name>
<dbReference type="EMBL" id="JADDUM010000165">
    <property type="protein sequence ID" value="MBE8593026.1"/>
    <property type="molecule type" value="Genomic_DNA"/>
</dbReference>
<evidence type="ECO:0000256" key="1">
    <source>
        <dbReference type="SAM" id="SignalP"/>
    </source>
</evidence>
<evidence type="ECO:0000313" key="2">
    <source>
        <dbReference type="EMBL" id="MBE8593026.1"/>
    </source>
</evidence>
<feature type="signal peptide" evidence="1">
    <location>
        <begin position="1"/>
        <end position="23"/>
    </location>
</feature>
<organism evidence="2 3">
    <name type="scientific">Pseudomonas cyclaminis</name>
    <dbReference type="NCBI Taxonomy" id="2781239"/>
    <lineage>
        <taxon>Bacteria</taxon>
        <taxon>Pseudomonadati</taxon>
        <taxon>Pseudomonadota</taxon>
        <taxon>Gammaproteobacteria</taxon>
        <taxon>Pseudomonadales</taxon>
        <taxon>Pseudomonadaceae</taxon>
        <taxon>Pseudomonas</taxon>
    </lineage>
</organism>
<keyword evidence="1" id="KW-0732">Signal</keyword>
<keyword evidence="3" id="KW-1185">Reference proteome</keyword>